<comment type="caution">
    <text evidence="13">The sequence shown here is derived from an EMBL/GenBank/DDBJ whole genome shotgun (WGS) entry which is preliminary data.</text>
</comment>
<evidence type="ECO:0000259" key="9">
    <source>
        <dbReference type="Pfam" id="PF02503"/>
    </source>
</evidence>
<protein>
    <recommendedName>
        <fullName evidence="6 7">Polyphosphate kinase</fullName>
        <ecNumber evidence="6 7">2.7.4.1</ecNumber>
    </recommendedName>
    <alternativeName>
        <fullName evidence="6">ATP-polyphosphate phosphotransferase</fullName>
    </alternativeName>
    <alternativeName>
        <fullName evidence="6">Polyphosphoric acid kinase</fullName>
    </alternativeName>
</protein>
<evidence type="ECO:0000259" key="10">
    <source>
        <dbReference type="Pfam" id="PF13089"/>
    </source>
</evidence>
<feature type="active site" description="Phosphohistidine intermediate" evidence="6">
    <location>
        <position position="490"/>
    </location>
</feature>
<feature type="domain" description="Polyphosphate kinase C-terminal" evidence="12">
    <location>
        <begin position="387"/>
        <end position="551"/>
    </location>
</feature>
<dbReference type="GO" id="GO:0008976">
    <property type="term" value="F:polyphosphate kinase activity"/>
    <property type="evidence" value="ECO:0007669"/>
    <property type="project" value="UniProtKB-EC"/>
</dbReference>
<evidence type="ECO:0000256" key="2">
    <source>
        <dbReference type="ARBA" id="ARBA00022679"/>
    </source>
</evidence>
<dbReference type="Gene3D" id="1.20.58.310">
    <property type="entry name" value="Polyphosphate kinase N-terminal domain"/>
    <property type="match status" value="1"/>
</dbReference>
<dbReference type="NCBIfam" id="NF003919">
    <property type="entry name" value="PRK05443.1-4"/>
    <property type="match status" value="1"/>
</dbReference>
<evidence type="ECO:0000256" key="8">
    <source>
        <dbReference type="SAM" id="MobiDB-lite"/>
    </source>
</evidence>
<evidence type="ECO:0000256" key="3">
    <source>
        <dbReference type="ARBA" id="ARBA00022741"/>
    </source>
</evidence>
<dbReference type="SUPFAM" id="SSF140356">
    <property type="entry name" value="PPK N-terminal domain-like"/>
    <property type="match status" value="1"/>
</dbReference>
<dbReference type="CDD" id="cd09165">
    <property type="entry name" value="PLDc_PaPPK1_C1_like"/>
    <property type="match status" value="1"/>
</dbReference>
<keyword evidence="6" id="KW-0460">Magnesium</keyword>
<dbReference type="InterPro" id="IPR024953">
    <property type="entry name" value="PP_kinase_middle"/>
</dbReference>
<dbReference type="SUPFAM" id="SSF143724">
    <property type="entry name" value="PHP14-like"/>
    <property type="match status" value="1"/>
</dbReference>
<feature type="binding site" evidence="6">
    <location>
        <position position="460"/>
    </location>
    <ligand>
        <name>Mg(2+)</name>
        <dbReference type="ChEBI" id="CHEBI:18420"/>
    </ligand>
</feature>
<dbReference type="EC" id="2.7.4.1" evidence="6 7"/>
<dbReference type="Pfam" id="PF13090">
    <property type="entry name" value="PP_kinase_C"/>
    <property type="match status" value="1"/>
</dbReference>
<dbReference type="Gene3D" id="3.30.870.10">
    <property type="entry name" value="Endonuclease Chain A"/>
    <property type="match status" value="2"/>
</dbReference>
<dbReference type="InterPro" id="IPR036830">
    <property type="entry name" value="PP_kinase_middle_dom_sf"/>
</dbReference>
<comment type="function">
    <text evidence="6 7">Catalyzes the reversible transfer of the terminal phosphate of ATP to form a long-chain polyphosphate (polyP).</text>
</comment>
<dbReference type="NCBIfam" id="NF003917">
    <property type="entry name" value="PRK05443.1-1"/>
    <property type="match status" value="1"/>
</dbReference>
<dbReference type="InterPro" id="IPR025198">
    <property type="entry name" value="PPK_N_dom"/>
</dbReference>
<feature type="binding site" evidence="6">
    <location>
        <position position="430"/>
    </location>
    <ligand>
        <name>Mg(2+)</name>
        <dbReference type="ChEBI" id="CHEBI:18420"/>
    </ligand>
</feature>
<dbReference type="Gene3D" id="3.30.1840.10">
    <property type="entry name" value="Polyphosphate kinase middle domain"/>
    <property type="match status" value="1"/>
</dbReference>
<dbReference type="Proteomes" id="UP000677812">
    <property type="component" value="Unassembled WGS sequence"/>
</dbReference>
<dbReference type="PANTHER" id="PTHR30218:SF0">
    <property type="entry name" value="POLYPHOSPHATE KINASE"/>
    <property type="match status" value="1"/>
</dbReference>
<keyword evidence="1 6" id="KW-0597">Phosphoprotein</keyword>
<keyword evidence="5 6" id="KW-0067">ATP-binding</keyword>
<evidence type="ECO:0000256" key="4">
    <source>
        <dbReference type="ARBA" id="ARBA00022777"/>
    </source>
</evidence>
<comment type="catalytic activity">
    <reaction evidence="6 7">
        <text>[phosphate](n) + ATP = [phosphate](n+1) + ADP</text>
        <dbReference type="Rhea" id="RHEA:19573"/>
        <dbReference type="Rhea" id="RHEA-COMP:9859"/>
        <dbReference type="Rhea" id="RHEA-COMP:14280"/>
        <dbReference type="ChEBI" id="CHEBI:16838"/>
        <dbReference type="ChEBI" id="CHEBI:30616"/>
        <dbReference type="ChEBI" id="CHEBI:456216"/>
        <dbReference type="EC" id="2.7.4.1"/>
    </reaction>
</comment>
<evidence type="ECO:0000259" key="11">
    <source>
        <dbReference type="Pfam" id="PF13090"/>
    </source>
</evidence>
<evidence type="ECO:0000313" key="13">
    <source>
        <dbReference type="EMBL" id="MBR0558613.1"/>
    </source>
</evidence>
<accession>A0ABS5E3Y9</accession>
<feature type="region of interest" description="Disordered" evidence="8">
    <location>
        <begin position="742"/>
        <end position="771"/>
    </location>
</feature>
<evidence type="ECO:0000256" key="5">
    <source>
        <dbReference type="ARBA" id="ARBA00022840"/>
    </source>
</evidence>
<dbReference type="InterPro" id="IPR003414">
    <property type="entry name" value="PP_kinase"/>
</dbReference>
<feature type="domain" description="Polyphosphate kinase N-terminal" evidence="10">
    <location>
        <begin position="60"/>
        <end position="164"/>
    </location>
</feature>
<feature type="binding site" evidence="6">
    <location>
        <position position="523"/>
    </location>
    <ligand>
        <name>ATP</name>
        <dbReference type="ChEBI" id="CHEBI:30616"/>
    </ligand>
</feature>
<evidence type="ECO:0000256" key="6">
    <source>
        <dbReference type="HAMAP-Rule" id="MF_00347"/>
    </source>
</evidence>
<feature type="compositionally biased region" description="Basic and acidic residues" evidence="8">
    <location>
        <begin position="749"/>
        <end position="771"/>
    </location>
</feature>
<feature type="binding site" evidence="6">
    <location>
        <position position="647"/>
    </location>
    <ligand>
        <name>ATP</name>
        <dbReference type="ChEBI" id="CHEBI:30616"/>
    </ligand>
</feature>
<feature type="domain" description="Polyphosphate kinase C-terminal" evidence="11">
    <location>
        <begin position="558"/>
        <end position="728"/>
    </location>
</feature>
<proteinExistence type="inferred from homology"/>
<dbReference type="NCBIfam" id="NF003921">
    <property type="entry name" value="PRK05443.2-2"/>
    <property type="match status" value="1"/>
</dbReference>
<dbReference type="InterPro" id="IPR041108">
    <property type="entry name" value="PP_kinase_C_1"/>
</dbReference>
<feature type="region of interest" description="Disordered" evidence="8">
    <location>
        <begin position="1"/>
        <end position="47"/>
    </location>
</feature>
<keyword evidence="6" id="KW-0479">Metal-binding</keyword>
<dbReference type="HAMAP" id="MF_00347">
    <property type="entry name" value="Polyphosphate_kinase"/>
    <property type="match status" value="1"/>
</dbReference>
<keyword evidence="2 6" id="KW-0808">Transferase</keyword>
<feature type="compositionally biased region" description="Low complexity" evidence="8">
    <location>
        <begin position="16"/>
        <end position="36"/>
    </location>
</feature>
<evidence type="ECO:0000259" key="12">
    <source>
        <dbReference type="Pfam" id="PF17941"/>
    </source>
</evidence>
<keyword evidence="3 6" id="KW-0547">Nucleotide-binding</keyword>
<feature type="domain" description="Polyphosphate kinase middle" evidence="9">
    <location>
        <begin position="176"/>
        <end position="359"/>
    </location>
</feature>
<keyword evidence="14" id="KW-1185">Reference proteome</keyword>
<keyword evidence="4 6" id="KW-0418">Kinase</keyword>
<evidence type="ECO:0000256" key="7">
    <source>
        <dbReference type="RuleBase" id="RU003800"/>
    </source>
</evidence>
<sequence>MTTDDKKPAPRRTRSRTTSTSTKPATTPRTRGASTRTTRRRTSPKTVQDYAAMRTSPERFLNREVSWLDFNQRVIEEAESLKNPLLERVRFLSISASNLDEFYSVRVAGLVGQVREGMVVRSPDGLAPAQQLAAIRKKARFLMEEQQRVWGILEAELKETGISILSPDTLDEADYAQLSTIFDERVFPVLTPLAVDPSHPLPFIPNMGLALVLRLKDETTGGPVMDGLVLLPTQLPRLVRLPARLDEEGKATSEIRFILLEDLIRLFASRLFPGLIIGEAGVLRIIRDTDVEFEDEAEDLVRSYETALKQRRRGVGIHLALDRRLPEDLGRELGEELGVGDEDVMVLPGFVGVVDLKQLIVDDRSDLVFPSYTPRFPERILDYDGDCFAAIRAKDIVVHHPFESFDVVVQFLRQAARDPNVLSIKQTLYRTSRDSPIVQALIEAAESGKSVTAMVELRARFDEEANIRLSRALEAAGVQVVFGFTHLKTHAKLSLVVRREGNNLRSYAHFGTGNYHPITARIYTDLSFFTCDRTLASDSARLFNYMTGYATPEKMDALAFSPMTTRSTLEALIREEIEHAKAGRPAKIWLKMNSLVDAELIDILYEASQAGVKVVGVIRGICCLRPGVPGLSENIEIKSIVGRFLEHSRIYAFGNGHRMPSHQAKVYISSADWMVRNMDWRVETLVPITNTTVHAQILGQIMTVNLKDTLQSWTLSKDGSWHRVAPGSKPFSAHDYFMHNPSLSGRGSAAREKALPESRLPRERQDRVLED</sequence>
<dbReference type="CDD" id="cd09168">
    <property type="entry name" value="PLDc_PaPPK1_C2_like"/>
    <property type="match status" value="1"/>
</dbReference>
<evidence type="ECO:0000256" key="1">
    <source>
        <dbReference type="ARBA" id="ARBA00022553"/>
    </source>
</evidence>
<name>A0ABS5E3Y9_9PROT</name>
<comment type="PTM">
    <text evidence="6 7">An intermediate of this reaction is the autophosphorylated ppk in which a phosphate is covalently linked to a histidine residue through a N-P bond.</text>
</comment>
<dbReference type="SUPFAM" id="SSF56024">
    <property type="entry name" value="Phospholipase D/nuclease"/>
    <property type="match status" value="2"/>
</dbReference>
<dbReference type="InterPro" id="IPR025200">
    <property type="entry name" value="PPK_C_dom2"/>
</dbReference>
<dbReference type="EMBL" id="JAGRQH010000001">
    <property type="protein sequence ID" value="MBR0558613.1"/>
    <property type="molecule type" value="Genomic_DNA"/>
</dbReference>
<dbReference type="PANTHER" id="PTHR30218">
    <property type="entry name" value="POLYPHOSPHATE KINASE"/>
    <property type="match status" value="1"/>
</dbReference>
<dbReference type="Pfam" id="PF13089">
    <property type="entry name" value="PP_kinase_N"/>
    <property type="match status" value="1"/>
</dbReference>
<organism evidence="13 14">
    <name type="scientific">Neokomagataea anthophila</name>
    <dbReference type="NCBI Taxonomy" id="2826925"/>
    <lineage>
        <taxon>Bacteria</taxon>
        <taxon>Pseudomonadati</taxon>
        <taxon>Pseudomonadota</taxon>
        <taxon>Alphaproteobacteria</taxon>
        <taxon>Acetobacterales</taxon>
        <taxon>Acetobacteraceae</taxon>
        <taxon>Neokomagataea</taxon>
    </lineage>
</organism>
<dbReference type="PIRSF" id="PIRSF015589">
    <property type="entry name" value="PP_kinase"/>
    <property type="match status" value="1"/>
</dbReference>
<dbReference type="NCBIfam" id="TIGR03705">
    <property type="entry name" value="poly_P_kin"/>
    <property type="match status" value="1"/>
</dbReference>
<gene>
    <name evidence="6" type="primary">ppk</name>
    <name evidence="13" type="ORF">KB213_00860</name>
</gene>
<feature type="binding site" evidence="6">
    <location>
        <position position="619"/>
    </location>
    <ligand>
        <name>ATP</name>
        <dbReference type="ChEBI" id="CHEBI:30616"/>
    </ligand>
</feature>
<dbReference type="RefSeq" id="WP_211679996.1">
    <property type="nucleotide sequence ID" value="NZ_JAGRQH010000001.1"/>
</dbReference>
<dbReference type="NCBIfam" id="NF003918">
    <property type="entry name" value="PRK05443.1-2"/>
    <property type="match status" value="1"/>
</dbReference>
<evidence type="ECO:0000313" key="14">
    <source>
        <dbReference type="Proteomes" id="UP000677812"/>
    </source>
</evidence>
<comment type="cofactor">
    <cofactor evidence="6">
        <name>Mg(2+)</name>
        <dbReference type="ChEBI" id="CHEBI:18420"/>
    </cofactor>
</comment>
<comment type="similarity">
    <text evidence="6 7">Belongs to the polyphosphate kinase 1 (PPK1) family.</text>
</comment>
<feature type="binding site" evidence="6">
    <location>
        <position position="98"/>
    </location>
    <ligand>
        <name>ATP</name>
        <dbReference type="ChEBI" id="CHEBI:30616"/>
    </ligand>
</feature>
<dbReference type="Pfam" id="PF02503">
    <property type="entry name" value="PP_kinase"/>
    <property type="match status" value="1"/>
</dbReference>
<dbReference type="Pfam" id="PF17941">
    <property type="entry name" value="PP_kinase_C_1"/>
    <property type="match status" value="1"/>
</dbReference>
<reference evidence="13 14" key="1">
    <citation type="submission" date="2021-04" db="EMBL/GenBank/DDBJ databases">
        <title>The complete genome sequence of Neokomagataea sp. TBRC 2177.</title>
        <authorList>
            <person name="Charoenyingcharoen P."/>
            <person name="Yukphan P."/>
        </authorList>
    </citation>
    <scope>NUCLEOTIDE SEQUENCE [LARGE SCALE GENOMIC DNA]</scope>
    <source>
        <strain evidence="13 14">TBRC 2177</strain>
    </source>
</reference>
<dbReference type="InterPro" id="IPR036832">
    <property type="entry name" value="PPK_N_dom_sf"/>
</dbReference>